<gene>
    <name evidence="2" type="ORF">PBY51_013751</name>
</gene>
<evidence type="ECO:0000256" key="1">
    <source>
        <dbReference type="SAM" id="MobiDB-lite"/>
    </source>
</evidence>
<feature type="compositionally biased region" description="Basic residues" evidence="1">
    <location>
        <begin position="106"/>
        <end position="117"/>
    </location>
</feature>
<sequence length="392" mass="44030">MGTILQERAPQQHPERVSIRDRKNNNTPYVPSSRMGRRQSQRKPVQPQYTLPSQENSNEKRLQQRRKQKPNPPSTKRATSHHRSQGSSESKTHPLSPAEDRTSQHREHKHSVFRTSRHTAAFPCHRPSTTSPDPQDGPSEVGSPSFHGEGDSDSDLSESERLPVASCSRVPPQLHLRPEVIEVEDRSSRCHRPRGHGLGAFDFPDFLPPPFNSWSLSQLAVFYNTEGQGAPRPRAVGPLERYMERLLQLEWRQIQTAQEEGGKSGAVGYVVRLPRLTCLRLVPPQHSEVHPAVSALLPPQLPLVAGQSLGAALRMRLHPLPDPILRLQHVLLPIHVQAAQEELQREPGQLLGQELQKPEVQQPSEEQPHDEDAGFREPPQPGARCCSSTHCR</sequence>
<keyword evidence="3" id="KW-1185">Reference proteome</keyword>
<dbReference type="EMBL" id="JAUZQC010000004">
    <property type="protein sequence ID" value="KAK5873107.1"/>
    <property type="molecule type" value="Genomic_DNA"/>
</dbReference>
<proteinExistence type="predicted"/>
<feature type="compositionally biased region" description="Basic and acidic residues" evidence="1">
    <location>
        <begin position="13"/>
        <end position="24"/>
    </location>
</feature>
<reference evidence="2 3" key="1">
    <citation type="journal article" date="2023" name="Genes (Basel)">
        <title>Chromosome-Level Genome Assembly and Circadian Gene Repertoire of the Patagonia Blennie Eleginops maclovinus-The Closest Ancestral Proxy of Antarctic Cryonotothenioids.</title>
        <authorList>
            <person name="Cheng C.C."/>
            <person name="Rivera-Colon A.G."/>
            <person name="Minhas B.F."/>
            <person name="Wilson L."/>
            <person name="Rayamajhi N."/>
            <person name="Vargas-Chacoff L."/>
            <person name="Catchen J.M."/>
        </authorList>
    </citation>
    <scope>NUCLEOTIDE SEQUENCE [LARGE SCALE GENOMIC DNA]</scope>
    <source>
        <strain evidence="2">JMC-PN-2008</strain>
    </source>
</reference>
<name>A0AAN7YCE0_ELEMC</name>
<comment type="caution">
    <text evidence="2">The sequence shown here is derived from an EMBL/GenBank/DDBJ whole genome shotgun (WGS) entry which is preliminary data.</text>
</comment>
<evidence type="ECO:0000313" key="2">
    <source>
        <dbReference type="EMBL" id="KAK5873107.1"/>
    </source>
</evidence>
<dbReference type="Proteomes" id="UP001346869">
    <property type="component" value="Unassembled WGS sequence"/>
</dbReference>
<accession>A0AAN7YCE0</accession>
<protein>
    <recommendedName>
        <fullName evidence="4">Protein FAM217B</fullName>
    </recommendedName>
</protein>
<dbReference type="PANTHER" id="PTHR22145:SF2">
    <property type="entry name" value="SI:CH211-266K22.6"/>
    <property type="match status" value="1"/>
</dbReference>
<feature type="compositionally biased region" description="Basic and acidic residues" evidence="1">
    <location>
        <begin position="366"/>
        <end position="375"/>
    </location>
</feature>
<evidence type="ECO:0008006" key="4">
    <source>
        <dbReference type="Google" id="ProtNLM"/>
    </source>
</evidence>
<evidence type="ECO:0000313" key="3">
    <source>
        <dbReference type="Proteomes" id="UP001346869"/>
    </source>
</evidence>
<reference evidence="2 3" key="2">
    <citation type="journal article" date="2023" name="Mol. Biol. Evol.">
        <title>Genomics of Secondarily Temperate Adaptation in the Only Non-Antarctic Icefish.</title>
        <authorList>
            <person name="Rivera-Colon A.G."/>
            <person name="Rayamajhi N."/>
            <person name="Minhas B.F."/>
            <person name="Madrigal G."/>
            <person name="Bilyk K.T."/>
            <person name="Yoon V."/>
            <person name="Hune M."/>
            <person name="Gregory S."/>
            <person name="Cheng C.H.C."/>
            <person name="Catchen J.M."/>
        </authorList>
    </citation>
    <scope>NUCLEOTIDE SEQUENCE [LARGE SCALE GENOMIC DNA]</scope>
    <source>
        <strain evidence="2">JMC-PN-2008</strain>
    </source>
</reference>
<feature type="region of interest" description="Disordered" evidence="1">
    <location>
        <begin position="348"/>
        <end position="392"/>
    </location>
</feature>
<feature type="compositionally biased region" description="Polar residues" evidence="1">
    <location>
        <begin position="47"/>
        <end position="56"/>
    </location>
</feature>
<organism evidence="2 3">
    <name type="scientific">Eleginops maclovinus</name>
    <name type="common">Patagonian blennie</name>
    <name type="synonym">Eleginus maclovinus</name>
    <dbReference type="NCBI Taxonomy" id="56733"/>
    <lineage>
        <taxon>Eukaryota</taxon>
        <taxon>Metazoa</taxon>
        <taxon>Chordata</taxon>
        <taxon>Craniata</taxon>
        <taxon>Vertebrata</taxon>
        <taxon>Euteleostomi</taxon>
        <taxon>Actinopterygii</taxon>
        <taxon>Neopterygii</taxon>
        <taxon>Teleostei</taxon>
        <taxon>Neoteleostei</taxon>
        <taxon>Acanthomorphata</taxon>
        <taxon>Eupercaria</taxon>
        <taxon>Perciformes</taxon>
        <taxon>Notothenioidei</taxon>
        <taxon>Eleginopidae</taxon>
        <taxon>Eleginops</taxon>
    </lineage>
</organism>
<dbReference type="Pfam" id="PF15344">
    <property type="entry name" value="FAM217"/>
    <property type="match status" value="1"/>
</dbReference>
<feature type="region of interest" description="Disordered" evidence="1">
    <location>
        <begin position="1"/>
        <end position="170"/>
    </location>
</feature>
<dbReference type="PANTHER" id="PTHR22145">
    <property type="entry name" value="SI:CH211-266K22.6"/>
    <property type="match status" value="1"/>
</dbReference>
<dbReference type="InterPro" id="IPR029266">
    <property type="entry name" value="FAM217"/>
</dbReference>
<dbReference type="AlphaFoldDB" id="A0AAN7YCE0"/>